<dbReference type="KEGG" id="snw:BBN63_24505"/>
<dbReference type="OrthoDB" id="4242202at2"/>
<feature type="region of interest" description="Disordered" evidence="1">
    <location>
        <begin position="1"/>
        <end position="25"/>
    </location>
</feature>
<keyword evidence="2" id="KW-0812">Transmembrane</keyword>
<name>A0A1U9QXE6_STRNV</name>
<reference evidence="3 4" key="1">
    <citation type="submission" date="2016-11" db="EMBL/GenBank/DDBJ databases">
        <title>Complete genome sequence of Streptomyces niveus SCSIO 3406.</title>
        <authorList>
            <person name="Zhu Q."/>
            <person name="Cheng W."/>
            <person name="Song Y."/>
            <person name="Li Q."/>
            <person name="Ju J."/>
        </authorList>
    </citation>
    <scope>NUCLEOTIDE SEQUENCE [LARGE SCALE GENOMIC DNA]</scope>
    <source>
        <strain evidence="3 4">SCSIO 3406</strain>
    </source>
</reference>
<dbReference type="EMBL" id="CP018047">
    <property type="protein sequence ID" value="AQU68880.1"/>
    <property type="molecule type" value="Genomic_DNA"/>
</dbReference>
<feature type="compositionally biased region" description="Basic residues" evidence="1">
    <location>
        <begin position="9"/>
        <end position="20"/>
    </location>
</feature>
<proteinExistence type="predicted"/>
<keyword evidence="2" id="KW-0472">Membrane</keyword>
<feature type="transmembrane region" description="Helical" evidence="2">
    <location>
        <begin position="29"/>
        <end position="57"/>
    </location>
</feature>
<evidence type="ECO:0000256" key="1">
    <source>
        <dbReference type="SAM" id="MobiDB-lite"/>
    </source>
</evidence>
<sequence length="92" mass="9873">MMTGFGNTRTRKHPRSRGRMGSRNGTDRVTIGIVGLVFAVAGLFVASIVLGPLAIVLGWLGMGRRWSTAYVPAVIAFTLGIVDTVLALMWLV</sequence>
<gene>
    <name evidence="3" type="ORF">BBN63_24505</name>
</gene>
<evidence type="ECO:0000256" key="2">
    <source>
        <dbReference type="SAM" id="Phobius"/>
    </source>
</evidence>
<organism evidence="3 4">
    <name type="scientific">Streptomyces niveus</name>
    <name type="common">Streptomyces spheroides</name>
    <dbReference type="NCBI Taxonomy" id="193462"/>
    <lineage>
        <taxon>Bacteria</taxon>
        <taxon>Bacillati</taxon>
        <taxon>Actinomycetota</taxon>
        <taxon>Actinomycetes</taxon>
        <taxon>Kitasatosporales</taxon>
        <taxon>Streptomycetaceae</taxon>
        <taxon>Streptomyces</taxon>
    </lineage>
</organism>
<keyword evidence="2" id="KW-1133">Transmembrane helix</keyword>
<keyword evidence="4" id="KW-1185">Reference proteome</keyword>
<evidence type="ECO:0000313" key="4">
    <source>
        <dbReference type="Proteomes" id="UP000189677"/>
    </source>
</evidence>
<dbReference type="Proteomes" id="UP000189677">
    <property type="component" value="Chromosome"/>
</dbReference>
<dbReference type="PANTHER" id="PTHR40040:SF1">
    <property type="entry name" value="MEMBRANE PROTEIN"/>
    <property type="match status" value="1"/>
</dbReference>
<accession>A0A1U9QXE6</accession>
<dbReference type="InterPro" id="IPR055338">
    <property type="entry name" value="YqfX-like"/>
</dbReference>
<dbReference type="PANTHER" id="PTHR40040">
    <property type="entry name" value="SMALL HYDROPHOBIC PROTEIN-RELATED"/>
    <property type="match status" value="1"/>
</dbReference>
<feature type="transmembrane region" description="Helical" evidence="2">
    <location>
        <begin position="69"/>
        <end position="91"/>
    </location>
</feature>
<protein>
    <submittedName>
        <fullName evidence="3">Small hydrophobic protein</fullName>
    </submittedName>
</protein>
<dbReference type="AlphaFoldDB" id="A0A1U9QXE6"/>
<evidence type="ECO:0000313" key="3">
    <source>
        <dbReference type="EMBL" id="AQU68880.1"/>
    </source>
</evidence>